<organism evidence="1 2">
    <name type="scientific">Pseudobacteriovorax antillogorgiicola</name>
    <dbReference type="NCBI Taxonomy" id="1513793"/>
    <lineage>
        <taxon>Bacteria</taxon>
        <taxon>Pseudomonadati</taxon>
        <taxon>Bdellovibrionota</taxon>
        <taxon>Oligoflexia</taxon>
        <taxon>Oligoflexales</taxon>
        <taxon>Pseudobacteriovoracaceae</taxon>
        <taxon>Pseudobacteriovorax</taxon>
    </lineage>
</organism>
<dbReference type="Gene3D" id="2.60.40.10">
    <property type="entry name" value="Immunoglobulins"/>
    <property type="match status" value="1"/>
</dbReference>
<reference evidence="2" key="1">
    <citation type="submission" date="2017-04" db="EMBL/GenBank/DDBJ databases">
        <authorList>
            <person name="Varghese N."/>
            <person name="Submissions S."/>
        </authorList>
    </citation>
    <scope>NUCLEOTIDE SEQUENCE [LARGE SCALE GENOMIC DNA]</scope>
    <source>
        <strain evidence="2">RKEM611</strain>
    </source>
</reference>
<dbReference type="InterPro" id="IPR013783">
    <property type="entry name" value="Ig-like_fold"/>
</dbReference>
<dbReference type="Proteomes" id="UP000192907">
    <property type="component" value="Unassembled WGS sequence"/>
</dbReference>
<gene>
    <name evidence="1" type="ORF">SAMN06296036_1361</name>
</gene>
<proteinExistence type="predicted"/>
<protein>
    <submittedName>
        <fullName evidence="1">Uncharacterized protein</fullName>
    </submittedName>
</protein>
<dbReference type="EMBL" id="FWZT01000036">
    <property type="protein sequence ID" value="SMF81050.1"/>
    <property type="molecule type" value="Genomic_DNA"/>
</dbReference>
<evidence type="ECO:0000313" key="2">
    <source>
        <dbReference type="Proteomes" id="UP000192907"/>
    </source>
</evidence>
<dbReference type="RefSeq" id="WP_132325922.1">
    <property type="nucleotide sequence ID" value="NZ_FWZT01000036.1"/>
</dbReference>
<dbReference type="InterPro" id="IPR036116">
    <property type="entry name" value="FN3_sf"/>
</dbReference>
<evidence type="ECO:0000313" key="1">
    <source>
        <dbReference type="EMBL" id="SMF81050.1"/>
    </source>
</evidence>
<keyword evidence="2" id="KW-1185">Reference proteome</keyword>
<sequence length="458" mass="50048">MRILLAVQLLLSIACDPPASEESSAGGDIVGESTEQFKAKTDDLKDLNEELAKASVPVSAGYLTFKINKDQKLKNIDAYVVGSENTLIAETLDHETFTIKGIPTGEHDVIITGLLGDNSETHFDHGIKMTKSIPEDGLDLGDLLIPKAGSLHGKIAMGGVSPFNLLELKFPGTKIGTYVPLEDGSFSISHLPVGTHEILMKHAHNPKTTTVPALVEEAMVKRVPRFSAYSKPNQPTNLIATEQENGISLSWSNGGASTSGFVIARSEEDDYLHLNAGRIYREGDQAGVATIIAIMGANQVSYVDQSAESDKNYIYSVFAVNKDQVYSLPASYQIAHSGVKSGFSKYRLHIYSSASSCYGWRTTAIQSIRFNFEGLWQTNNFSAETMEIIETGKDSFAYKGTIGPYSAIVSTNNLWGVGVHGYDAFYAFQHNSSAWSSAERVVKKKFPYEIKKDVWITY</sequence>
<dbReference type="PROSITE" id="PS51257">
    <property type="entry name" value="PROKAR_LIPOPROTEIN"/>
    <property type="match status" value="1"/>
</dbReference>
<dbReference type="AlphaFoldDB" id="A0A1Y6CX34"/>
<accession>A0A1Y6CX34</accession>
<dbReference type="SUPFAM" id="SSF49265">
    <property type="entry name" value="Fibronectin type III"/>
    <property type="match status" value="1"/>
</dbReference>
<name>A0A1Y6CX34_9BACT</name>